<proteinExistence type="predicted"/>
<evidence type="ECO:0000313" key="2">
    <source>
        <dbReference type="Proteomes" id="UP000274822"/>
    </source>
</evidence>
<reference evidence="1 2" key="1">
    <citation type="journal article" date="2018" name="New Phytol.">
        <title>Phylogenomics of Endogonaceae and evolution of mycorrhizas within Mucoromycota.</title>
        <authorList>
            <person name="Chang Y."/>
            <person name="Desiro A."/>
            <person name="Na H."/>
            <person name="Sandor L."/>
            <person name="Lipzen A."/>
            <person name="Clum A."/>
            <person name="Barry K."/>
            <person name="Grigoriev I.V."/>
            <person name="Martin F.M."/>
            <person name="Stajich J.E."/>
            <person name="Smith M.E."/>
            <person name="Bonito G."/>
            <person name="Spatafora J.W."/>
        </authorList>
    </citation>
    <scope>NUCLEOTIDE SEQUENCE [LARGE SCALE GENOMIC DNA]</scope>
    <source>
        <strain evidence="1 2">AD002</strain>
    </source>
</reference>
<accession>A0A433Q413</accession>
<name>A0A433Q413_9FUNG</name>
<comment type="caution">
    <text evidence="1">The sequence shown here is derived from an EMBL/GenBank/DDBJ whole genome shotgun (WGS) entry which is preliminary data.</text>
</comment>
<dbReference type="EMBL" id="RBNJ01015852">
    <property type="protein sequence ID" value="RUS24488.1"/>
    <property type="molecule type" value="Genomic_DNA"/>
</dbReference>
<organism evidence="1 2">
    <name type="scientific">Jimgerdemannia flammicorona</name>
    <dbReference type="NCBI Taxonomy" id="994334"/>
    <lineage>
        <taxon>Eukaryota</taxon>
        <taxon>Fungi</taxon>
        <taxon>Fungi incertae sedis</taxon>
        <taxon>Mucoromycota</taxon>
        <taxon>Mucoromycotina</taxon>
        <taxon>Endogonomycetes</taxon>
        <taxon>Endogonales</taxon>
        <taxon>Endogonaceae</taxon>
        <taxon>Jimgerdemannia</taxon>
    </lineage>
</organism>
<protein>
    <submittedName>
        <fullName evidence="1">Uncharacterized protein</fullName>
    </submittedName>
</protein>
<gene>
    <name evidence="1" type="ORF">BC938DRAFT_473506</name>
</gene>
<keyword evidence="2" id="KW-1185">Reference proteome</keyword>
<sequence>MDLPCSGVYRFGELFRFELPRQFDSYDLLIKSLARFLTLKGVRCYTTRIHSGRQEKNGERSRQGSRQRRLAKRAVVIKNGGKAAAL</sequence>
<dbReference type="AlphaFoldDB" id="A0A433Q413"/>
<evidence type="ECO:0000313" key="1">
    <source>
        <dbReference type="EMBL" id="RUS24488.1"/>
    </source>
</evidence>
<dbReference type="Proteomes" id="UP000274822">
    <property type="component" value="Unassembled WGS sequence"/>
</dbReference>